<dbReference type="InterPro" id="IPR004367">
    <property type="entry name" value="Cyclin_C-dom"/>
</dbReference>
<proteinExistence type="inferred from homology"/>
<dbReference type="GO" id="GO:0051301">
    <property type="term" value="P:cell division"/>
    <property type="evidence" value="ECO:0007669"/>
    <property type="project" value="UniProtKB-KW"/>
</dbReference>
<dbReference type="Pfam" id="PF00134">
    <property type="entry name" value="Cyclin_N"/>
    <property type="match status" value="1"/>
</dbReference>
<sequence length="337" mass="39082">MQFSESNRIYPLTSNKEVIKSFSQPVSQVSLNGLKNILDDSEYSDPELEYSDDDVVYKEGNDEEDDEITSIEMMVNTARKEEAEVPISCNLFTAMQKEITPSNRESVVKWLIQLNYYFQLTNDVLFNAVSYIDILLCNKTIKKKDISVYAAVCYWVSSKVDTRAQPSVQEFNEASGFQFTNELFKKTEIELIKLLKFKLHYSTTKFFMRQYQDEFYASEDQKVIDFSRFLSELSILKFDFLDYRASTIATSIMIIAFSAFGHIASAIDIAVKELSYNTDREIIQKCIELLKKHAQKLMSENKDPKSRGMKELFDKVNMDFDVDEIFQIALCNIQMKS</sequence>
<dbReference type="Pfam" id="PF02984">
    <property type="entry name" value="Cyclin_C"/>
    <property type="match status" value="1"/>
</dbReference>
<keyword evidence="5" id="KW-0132">Cell division</keyword>
<evidence type="ECO:0000259" key="3">
    <source>
        <dbReference type="SMART" id="SM00385"/>
    </source>
</evidence>
<dbReference type="InterPro" id="IPR039361">
    <property type="entry name" value="Cyclin"/>
</dbReference>
<dbReference type="EMBL" id="JAPFFF010000023">
    <property type="protein sequence ID" value="KAK8852473.1"/>
    <property type="molecule type" value="Genomic_DNA"/>
</dbReference>
<dbReference type="InterPro" id="IPR006671">
    <property type="entry name" value="Cyclin_N"/>
</dbReference>
<keyword evidence="1 2" id="KW-0195">Cyclin</keyword>
<dbReference type="SMART" id="SM00385">
    <property type="entry name" value="CYCLIN"/>
    <property type="match status" value="2"/>
</dbReference>
<name>A0ABR2HUG2_9EUKA</name>
<comment type="caution">
    <text evidence="5">The sequence shown here is derived from an EMBL/GenBank/DDBJ whole genome shotgun (WGS) entry which is preliminary data.</text>
</comment>
<dbReference type="Gene3D" id="1.10.472.10">
    <property type="entry name" value="Cyclin-like"/>
    <property type="match status" value="2"/>
</dbReference>
<feature type="domain" description="Cyclin-like" evidence="3">
    <location>
        <begin position="206"/>
        <end position="291"/>
    </location>
</feature>
<dbReference type="SUPFAM" id="SSF47954">
    <property type="entry name" value="Cyclin-like"/>
    <property type="match status" value="2"/>
</dbReference>
<dbReference type="InterPro" id="IPR036915">
    <property type="entry name" value="Cyclin-like_sf"/>
</dbReference>
<keyword evidence="6" id="KW-1185">Reference proteome</keyword>
<evidence type="ECO:0000256" key="1">
    <source>
        <dbReference type="ARBA" id="ARBA00023127"/>
    </source>
</evidence>
<evidence type="ECO:0000313" key="6">
    <source>
        <dbReference type="Proteomes" id="UP001470230"/>
    </source>
</evidence>
<dbReference type="SMART" id="SM01332">
    <property type="entry name" value="Cyclin_C"/>
    <property type="match status" value="1"/>
</dbReference>
<protein>
    <submittedName>
        <fullName evidence="5">Cell division</fullName>
    </submittedName>
</protein>
<dbReference type="CDD" id="cd20537">
    <property type="entry name" value="CYCLIN_CCNO-like_rpt2"/>
    <property type="match status" value="1"/>
</dbReference>
<feature type="domain" description="Cyclin-like" evidence="3">
    <location>
        <begin position="109"/>
        <end position="193"/>
    </location>
</feature>
<reference evidence="5 6" key="1">
    <citation type="submission" date="2024-04" db="EMBL/GenBank/DDBJ databases">
        <title>Tritrichomonas musculus Genome.</title>
        <authorList>
            <person name="Alves-Ferreira E."/>
            <person name="Grigg M."/>
            <person name="Lorenzi H."/>
            <person name="Galac M."/>
        </authorList>
    </citation>
    <scope>NUCLEOTIDE SEQUENCE [LARGE SCALE GENOMIC DNA]</scope>
    <source>
        <strain evidence="5 6">EAF2021</strain>
    </source>
</reference>
<evidence type="ECO:0000256" key="2">
    <source>
        <dbReference type="RuleBase" id="RU000383"/>
    </source>
</evidence>
<comment type="similarity">
    <text evidence="2">Belongs to the cyclin family.</text>
</comment>
<dbReference type="PANTHER" id="PTHR10177">
    <property type="entry name" value="CYCLINS"/>
    <property type="match status" value="1"/>
</dbReference>
<dbReference type="InterPro" id="IPR013763">
    <property type="entry name" value="Cyclin-like_dom"/>
</dbReference>
<accession>A0ABR2HUG2</accession>
<dbReference type="Proteomes" id="UP001470230">
    <property type="component" value="Unassembled WGS sequence"/>
</dbReference>
<organism evidence="5 6">
    <name type="scientific">Tritrichomonas musculus</name>
    <dbReference type="NCBI Taxonomy" id="1915356"/>
    <lineage>
        <taxon>Eukaryota</taxon>
        <taxon>Metamonada</taxon>
        <taxon>Parabasalia</taxon>
        <taxon>Tritrichomonadida</taxon>
        <taxon>Tritrichomonadidae</taxon>
        <taxon>Tritrichomonas</taxon>
    </lineage>
</organism>
<keyword evidence="5" id="KW-0131">Cell cycle</keyword>
<feature type="domain" description="Cyclin C-terminal" evidence="4">
    <location>
        <begin position="202"/>
        <end position="334"/>
    </location>
</feature>
<evidence type="ECO:0000259" key="4">
    <source>
        <dbReference type="SMART" id="SM01332"/>
    </source>
</evidence>
<evidence type="ECO:0000313" key="5">
    <source>
        <dbReference type="EMBL" id="KAK8852473.1"/>
    </source>
</evidence>
<gene>
    <name evidence="5" type="ORF">M9Y10_017449</name>
</gene>